<name>A0A1G9VKN1_9ACTO</name>
<dbReference type="RefSeq" id="WP_256329142.1">
    <property type="nucleotide sequence ID" value="NZ_FNHU01000006.1"/>
</dbReference>
<feature type="compositionally biased region" description="Basic and acidic residues" evidence="1">
    <location>
        <begin position="204"/>
        <end position="231"/>
    </location>
</feature>
<organism evidence="2 3">
    <name type="scientific">Actinomyces ruminicola</name>
    <dbReference type="NCBI Taxonomy" id="332524"/>
    <lineage>
        <taxon>Bacteria</taxon>
        <taxon>Bacillati</taxon>
        <taxon>Actinomycetota</taxon>
        <taxon>Actinomycetes</taxon>
        <taxon>Actinomycetales</taxon>
        <taxon>Actinomycetaceae</taxon>
        <taxon>Actinomyces</taxon>
    </lineage>
</organism>
<proteinExistence type="predicted"/>
<dbReference type="EMBL" id="FNHU01000006">
    <property type="protein sequence ID" value="SDM72754.1"/>
    <property type="molecule type" value="Genomic_DNA"/>
</dbReference>
<evidence type="ECO:0000256" key="1">
    <source>
        <dbReference type="SAM" id="MobiDB-lite"/>
    </source>
</evidence>
<reference evidence="2 3" key="1">
    <citation type="submission" date="2016-10" db="EMBL/GenBank/DDBJ databases">
        <authorList>
            <person name="de Groot N.N."/>
        </authorList>
    </citation>
    <scope>NUCLEOTIDE SEQUENCE [LARGE SCALE GENOMIC DNA]</scope>
    <source>
        <strain evidence="2 3">KPR-7B</strain>
    </source>
</reference>
<dbReference type="AlphaFoldDB" id="A0A1G9VKN1"/>
<gene>
    <name evidence="2" type="ORF">SAMN04487766_10646</name>
</gene>
<evidence type="ECO:0000313" key="2">
    <source>
        <dbReference type="EMBL" id="SDM72754.1"/>
    </source>
</evidence>
<sequence length="468" mass="50226">MATWSEVLTWDPEPLADASDGLGRLHTSMAEMGDDAQAASSRVLSRAPSVEAALGALRRCTAAHGEMTERIGVLTRATADACEGVTQVRRRVLACQDFADEHPYLTLGADGSVSVSLAEAAGSGAEKATGSGAAAVAGPVRMVAVGLGGALVEAARAQAHAVELEEMVSSTLTLAIQVDEDYATVLAGSSYDSPDQARAGRQWTDPRDKEDSRRKTDDSSRKMEDSRRNDENQAETQGKTELGDPVPGEHAEMPGVTPWVYPGDTDKEGSGQYGARPADPFDHLVHDAAMIAAAAKASDWPDASRNLLHYLGNSGDPQDMDVDRMLEDVDGLSAVTQKRATKMANEALNDAQASGVTGPVTYPFTTEWEGYYIEPQEDQNWFYATGGCNYATEGTVTVYPPTADNPEWTYSYDYRVHVADRYNWDGDKSTQIGPFNVSDRQLQELHRAGLAQEYDMSGESSVMHGSGS</sequence>
<accession>A0A1G9VKN1</accession>
<protein>
    <submittedName>
        <fullName evidence="2">Uncharacterized protein</fullName>
    </submittedName>
</protein>
<dbReference type="Proteomes" id="UP000199671">
    <property type="component" value="Unassembled WGS sequence"/>
</dbReference>
<feature type="region of interest" description="Disordered" evidence="1">
    <location>
        <begin position="188"/>
        <end position="274"/>
    </location>
</feature>
<evidence type="ECO:0000313" key="3">
    <source>
        <dbReference type="Proteomes" id="UP000199671"/>
    </source>
</evidence>